<evidence type="ECO:0000256" key="1">
    <source>
        <dbReference type="ARBA" id="ARBA00004141"/>
    </source>
</evidence>
<dbReference type="AlphaFoldDB" id="A0A8S4RHV0"/>
<feature type="domain" description="GAIN-B" evidence="7">
    <location>
        <begin position="566"/>
        <end position="722"/>
    </location>
</feature>
<proteinExistence type="predicted"/>
<dbReference type="OrthoDB" id="10037534at2759"/>
<comment type="caution">
    <text evidence="8">The sequence shown here is derived from an EMBL/GenBank/DDBJ whole genome shotgun (WGS) entry which is preliminary data.</text>
</comment>
<keyword evidence="2 6" id="KW-0812">Transmembrane</keyword>
<dbReference type="SMART" id="SM00303">
    <property type="entry name" value="GPS"/>
    <property type="match status" value="1"/>
</dbReference>
<keyword evidence="3 6" id="KW-1133">Transmembrane helix</keyword>
<evidence type="ECO:0000259" key="7">
    <source>
        <dbReference type="PROSITE" id="PS50221"/>
    </source>
</evidence>
<dbReference type="PANTHER" id="PTHR47767">
    <property type="entry name" value="ADHESION G PROTEIN-COUPLED RECEPTOR G7"/>
    <property type="match status" value="1"/>
</dbReference>
<dbReference type="GO" id="GO:0004930">
    <property type="term" value="F:G protein-coupled receptor activity"/>
    <property type="evidence" value="ECO:0007669"/>
    <property type="project" value="InterPro"/>
</dbReference>
<evidence type="ECO:0000313" key="8">
    <source>
        <dbReference type="EMBL" id="CAH2236348.1"/>
    </source>
</evidence>
<keyword evidence="9" id="KW-1185">Reference proteome</keyword>
<sequence length="868" mass="99623">MPYEGVCLGIEESHKKLTFNDFTNNKICNVSMGNKNDDLTRFIFKKIAETNNLPPDIWCWFDSFDLRQKKHASSLNFTLPEIYVSINKYGNLGLQTANTLLPCMACLTEVIYKKTELFFEYNEQEKVMYLTIYYPSGLWKYSEYDRGMQCFTDVKGFAKVIDINDFPLIEVKPDQLNSTYDAVSIEKIVYEINIITDRAAQYWCEGHTNNFSLIKTKKLLVNPLGDEVHVFSLVINVFYCLDDIEENSDEIISELCTNITYIFSAKKVILMEYLNYSSNYLMLLLHMHIAVDNLYKYNSKNIQKIYDTTVHIAETVLPKYNYKFVNLSSSLYCLPTTSFDNSNILDWDLTAIGHIAAPKQFCLQENGLPVKRLCDGSYLLGSFWGDVEGNCNYNYQPSNTTTFLYNFVKGLIPENNTTRFLTDGLGFVLRDVDIIIPADIYYLSMSLQHILRIAQSNQTSIDMGNIENIAWIMDRVMVLNNNYLRLAQTLNSTNVILDSLNNIIEILAYKDNDIIDNQRRDHIGYQIAIKPQFILQISYPAINNVSGIALIKPLRTNDFFTDMIVRPLFINTTLEEVMSIENLEIATWIPNAVLSSLKRNTNETRADKNSVHVIISIFHNDAIFQELESNKYCVNSRIIGVSLPGFSTYFKQTMPLVYRDLNPTSAEKVCGFWNFQPHSIGNVPGYWSSTGCYLKKSENKLTVCECDHLTHFGQLLNFGRDRNNTSAFADKHTKPLNIISLVGSFLSLLGIMGIWITASVFHTWRKKASTKVLLHLSTSIALPLIFMIVFNLDNTIFKEVNGIFVVPEKFRAVCISLGALLHYSVLASFMWMLITAVLQFIRHRHTSRLSQDKEKAKEWLERPDFCRG</sequence>
<feature type="transmembrane region" description="Helical" evidence="6">
    <location>
        <begin position="772"/>
        <end position="790"/>
    </location>
</feature>
<evidence type="ECO:0000256" key="5">
    <source>
        <dbReference type="ARBA" id="ARBA00023157"/>
    </source>
</evidence>
<evidence type="ECO:0000256" key="4">
    <source>
        <dbReference type="ARBA" id="ARBA00023136"/>
    </source>
</evidence>
<feature type="transmembrane region" description="Helical" evidence="6">
    <location>
        <begin position="810"/>
        <end position="838"/>
    </location>
</feature>
<dbReference type="EMBL" id="CAKXAJ010025202">
    <property type="protein sequence ID" value="CAH2236348.1"/>
    <property type="molecule type" value="Genomic_DNA"/>
</dbReference>
<dbReference type="InterPro" id="IPR057244">
    <property type="entry name" value="GAIN_B"/>
</dbReference>
<accession>A0A8S4RHV0</accession>
<keyword evidence="4 6" id="KW-0472">Membrane</keyword>
<evidence type="ECO:0000256" key="3">
    <source>
        <dbReference type="ARBA" id="ARBA00022989"/>
    </source>
</evidence>
<dbReference type="InterPro" id="IPR000832">
    <property type="entry name" value="GPCR_2_secretin-like"/>
</dbReference>
<dbReference type="Proteomes" id="UP000838756">
    <property type="component" value="Unassembled WGS sequence"/>
</dbReference>
<organism evidence="8 9">
    <name type="scientific">Pararge aegeria aegeria</name>
    <dbReference type="NCBI Taxonomy" id="348720"/>
    <lineage>
        <taxon>Eukaryota</taxon>
        <taxon>Metazoa</taxon>
        <taxon>Ecdysozoa</taxon>
        <taxon>Arthropoda</taxon>
        <taxon>Hexapoda</taxon>
        <taxon>Insecta</taxon>
        <taxon>Pterygota</taxon>
        <taxon>Neoptera</taxon>
        <taxon>Endopterygota</taxon>
        <taxon>Lepidoptera</taxon>
        <taxon>Glossata</taxon>
        <taxon>Ditrysia</taxon>
        <taxon>Papilionoidea</taxon>
        <taxon>Nymphalidae</taxon>
        <taxon>Satyrinae</taxon>
        <taxon>Satyrini</taxon>
        <taxon>Parargina</taxon>
        <taxon>Pararge</taxon>
    </lineage>
</organism>
<dbReference type="InterPro" id="IPR053066">
    <property type="entry name" value="ADGR_G7"/>
</dbReference>
<reference evidence="8" key="1">
    <citation type="submission" date="2022-03" db="EMBL/GenBank/DDBJ databases">
        <authorList>
            <person name="Lindestad O."/>
        </authorList>
    </citation>
    <scope>NUCLEOTIDE SEQUENCE</scope>
</reference>
<evidence type="ECO:0000256" key="2">
    <source>
        <dbReference type="ARBA" id="ARBA00022692"/>
    </source>
</evidence>
<dbReference type="PANTHER" id="PTHR47767:SF1">
    <property type="entry name" value="ADHESION G PROTEIN-COUPLED RECEPTOR G7"/>
    <property type="match status" value="1"/>
</dbReference>
<dbReference type="Gene3D" id="2.60.220.50">
    <property type="match status" value="1"/>
</dbReference>
<keyword evidence="5" id="KW-1015">Disulfide bond</keyword>
<dbReference type="Pfam" id="PF01825">
    <property type="entry name" value="GPS"/>
    <property type="match status" value="1"/>
</dbReference>
<protein>
    <submittedName>
        <fullName evidence="8">Jg10729 protein</fullName>
    </submittedName>
</protein>
<dbReference type="InterPro" id="IPR000203">
    <property type="entry name" value="GPS"/>
</dbReference>
<name>A0A8S4RHV0_9NEOP</name>
<feature type="transmembrane region" description="Helical" evidence="6">
    <location>
        <begin position="738"/>
        <end position="760"/>
    </location>
</feature>
<evidence type="ECO:0000313" key="9">
    <source>
        <dbReference type="Proteomes" id="UP000838756"/>
    </source>
</evidence>
<dbReference type="GO" id="GO:0016020">
    <property type="term" value="C:membrane"/>
    <property type="evidence" value="ECO:0007669"/>
    <property type="project" value="UniProtKB-SubCell"/>
</dbReference>
<comment type="subcellular location">
    <subcellularLocation>
        <location evidence="1">Membrane</location>
        <topology evidence="1">Multi-pass membrane protein</topology>
    </subcellularLocation>
</comment>
<evidence type="ECO:0000256" key="6">
    <source>
        <dbReference type="SAM" id="Phobius"/>
    </source>
</evidence>
<dbReference type="PROSITE" id="PS50221">
    <property type="entry name" value="GAIN_B"/>
    <property type="match status" value="1"/>
</dbReference>
<dbReference type="InterPro" id="IPR046338">
    <property type="entry name" value="GAIN_dom_sf"/>
</dbReference>
<dbReference type="Gene3D" id="1.20.1070.10">
    <property type="entry name" value="Rhodopsin 7-helix transmembrane proteins"/>
    <property type="match status" value="1"/>
</dbReference>
<gene>
    <name evidence="8" type="primary">jg10729</name>
    <name evidence="8" type="ORF">PAEG_LOCUS13802</name>
</gene>
<dbReference type="Pfam" id="PF00002">
    <property type="entry name" value="7tm_2"/>
    <property type="match status" value="1"/>
</dbReference>